<dbReference type="InterPro" id="IPR023631">
    <property type="entry name" value="Amidase_dom"/>
</dbReference>
<comment type="caution">
    <text evidence="2">The sequence shown here is derived from an EMBL/GenBank/DDBJ whole genome shotgun (WGS) entry which is preliminary data.</text>
</comment>
<accession>A0A101TD43</accession>
<dbReference type="Pfam" id="PF01425">
    <property type="entry name" value="Amidase"/>
    <property type="match status" value="1"/>
</dbReference>
<reference evidence="2 3" key="1">
    <citation type="submission" date="2015-10" db="EMBL/GenBank/DDBJ databases">
        <title>Draft genome sequence of Streptomyces bungoensis DSM 41781, type strain for the species Streptomyces bungoensis.</title>
        <authorList>
            <person name="Ruckert C."/>
            <person name="Winkler A."/>
            <person name="Kalinowski J."/>
            <person name="Kampfer P."/>
            <person name="Glaeser S."/>
        </authorList>
    </citation>
    <scope>NUCLEOTIDE SEQUENCE [LARGE SCALE GENOMIC DNA]</scope>
    <source>
        <strain evidence="2 3">DSM 41781</strain>
    </source>
</reference>
<protein>
    <submittedName>
        <fullName evidence="2">Amidase</fullName>
    </submittedName>
</protein>
<organism evidence="2 3">
    <name type="scientific">Streptomyces bungoensis</name>
    <dbReference type="NCBI Taxonomy" id="285568"/>
    <lineage>
        <taxon>Bacteria</taxon>
        <taxon>Bacillati</taxon>
        <taxon>Actinomycetota</taxon>
        <taxon>Actinomycetes</taxon>
        <taxon>Kitasatosporales</taxon>
        <taxon>Streptomycetaceae</taxon>
        <taxon>Streptomyces</taxon>
    </lineage>
</organism>
<gene>
    <name evidence="2" type="ORF">AQJ66_03130</name>
</gene>
<dbReference type="Gene3D" id="3.90.1300.10">
    <property type="entry name" value="Amidase signature (AS) domain"/>
    <property type="match status" value="1"/>
</dbReference>
<dbReference type="SUPFAM" id="SSF75304">
    <property type="entry name" value="Amidase signature (AS) enzymes"/>
    <property type="match status" value="1"/>
</dbReference>
<dbReference type="OrthoDB" id="182039at2"/>
<evidence type="ECO:0000313" key="3">
    <source>
        <dbReference type="Proteomes" id="UP000053024"/>
    </source>
</evidence>
<evidence type="ECO:0000313" key="2">
    <source>
        <dbReference type="EMBL" id="KUN90053.1"/>
    </source>
</evidence>
<dbReference type="STRING" id="285568.AQJ66_03130"/>
<dbReference type="InterPro" id="IPR052739">
    <property type="entry name" value="FAAH2"/>
</dbReference>
<proteinExistence type="predicted"/>
<dbReference type="RefSeq" id="WP_061915945.1">
    <property type="nucleotide sequence ID" value="NZ_KQ948851.1"/>
</dbReference>
<evidence type="ECO:0000259" key="1">
    <source>
        <dbReference type="Pfam" id="PF01425"/>
    </source>
</evidence>
<dbReference type="PANTHER" id="PTHR43372">
    <property type="entry name" value="FATTY-ACID AMIDE HYDROLASE"/>
    <property type="match status" value="1"/>
</dbReference>
<dbReference type="EMBL" id="LMWX01000003">
    <property type="protein sequence ID" value="KUN90053.1"/>
    <property type="molecule type" value="Genomic_DNA"/>
</dbReference>
<name>A0A101TD43_9ACTN</name>
<dbReference type="PANTHER" id="PTHR43372:SF4">
    <property type="entry name" value="FATTY-ACID AMIDE HYDROLASE 2"/>
    <property type="match status" value="1"/>
</dbReference>
<sequence>MTTDLTHQPAHVQLQALDRREISSRELLDLHLAQIDASQINAVVTRDDSTARAVAHAADERRARNESTGILDGLPLTIKDSFETAGLRTTSGAEDLADHVPAHDADAVARLRHQGAVIMGKTNTPAYCQDLHTDNVLFGPTLNPHDPKRTTGGSSGGPAAAVAARLTPADLGSDLAGSLRLPAHYCGVYGLRPTQGLIPARGHVPRPPGWITSSDMVTPGPLARHPRDLDLLLAALTTPSPDENNPWSVTLPTAQRPISQLRVAVWADDASCPVDRNTADALATVERTLTSVGASVRHTTGPVGFADSLRLFEQLLYATTTAATDDDAGAAELAAARDLHTDDASPRAAFLRHRTQTHRVWLRANEERLRLRQTWHRFFADAQHDVLITPAAPTAAIPAGSRSLMVDGVERSFFDQTCWANLTSHVGLPSLVMPAARSADGLPIGVQLVGPSYSERSLLVMAEHLAPLLGGTAGGVIGSWSG</sequence>
<dbReference type="InterPro" id="IPR036928">
    <property type="entry name" value="AS_sf"/>
</dbReference>
<dbReference type="GO" id="GO:0012505">
    <property type="term" value="C:endomembrane system"/>
    <property type="evidence" value="ECO:0007669"/>
    <property type="project" value="TreeGrafter"/>
</dbReference>
<dbReference type="AlphaFoldDB" id="A0A101TD43"/>
<dbReference type="Proteomes" id="UP000053024">
    <property type="component" value="Unassembled WGS sequence"/>
</dbReference>
<feature type="domain" description="Amidase" evidence="1">
    <location>
        <begin position="30"/>
        <end position="459"/>
    </location>
</feature>
<keyword evidence="3" id="KW-1185">Reference proteome</keyword>